<dbReference type="RefSeq" id="WP_190028978.1">
    <property type="nucleotide sequence ID" value="NZ_BMUU01000015.1"/>
</dbReference>
<dbReference type="GeneID" id="96294401"/>
<dbReference type="CDD" id="cd02233">
    <property type="entry name" value="cupin_HNL-like"/>
    <property type="match status" value="1"/>
</dbReference>
<gene>
    <name evidence="2" type="ORF">GCM10010326_65110</name>
</gene>
<feature type="domain" description="Cupin type-2" evidence="1">
    <location>
        <begin position="39"/>
        <end position="97"/>
    </location>
</feature>
<accession>A0ABQ3ANT0</accession>
<dbReference type="PANTHER" id="PTHR43698:SF1">
    <property type="entry name" value="BLL4564 PROTEIN"/>
    <property type="match status" value="1"/>
</dbReference>
<proteinExistence type="predicted"/>
<keyword evidence="3" id="KW-1185">Reference proteome</keyword>
<organism evidence="2 3">
    <name type="scientific">Streptomyces xanthochromogenes</name>
    <dbReference type="NCBI Taxonomy" id="67384"/>
    <lineage>
        <taxon>Bacteria</taxon>
        <taxon>Bacillati</taxon>
        <taxon>Actinomycetota</taxon>
        <taxon>Actinomycetes</taxon>
        <taxon>Kitasatosporales</taxon>
        <taxon>Streptomycetaceae</taxon>
        <taxon>Streptomyces</taxon>
    </lineage>
</organism>
<protein>
    <submittedName>
        <fullName evidence="2">Cupin</fullName>
    </submittedName>
</protein>
<evidence type="ECO:0000259" key="1">
    <source>
        <dbReference type="Pfam" id="PF07883"/>
    </source>
</evidence>
<sequence length="137" mass="15242">MEFVERLPTTKAPAEWFTGDVWFDVIHAGREPSRIRANLVRFSPGARTHWHAHVLGQTLHVVSGTALVGTRDGTVLEARPGEIVTCPPGEEHWHGATPESFMEHLALWEGPGDHTSETDWHEAVTTEQYGRPRTTSG</sequence>
<reference evidence="3" key="1">
    <citation type="journal article" date="2019" name="Int. J. Syst. Evol. Microbiol.">
        <title>The Global Catalogue of Microorganisms (GCM) 10K type strain sequencing project: providing services to taxonomists for standard genome sequencing and annotation.</title>
        <authorList>
            <consortium name="The Broad Institute Genomics Platform"/>
            <consortium name="The Broad Institute Genome Sequencing Center for Infectious Disease"/>
            <person name="Wu L."/>
            <person name="Ma J."/>
        </authorList>
    </citation>
    <scope>NUCLEOTIDE SEQUENCE [LARGE SCALE GENOMIC DNA]</scope>
    <source>
        <strain evidence="3">JCM 4594</strain>
    </source>
</reference>
<comment type="caution">
    <text evidence="2">The sequence shown here is derived from an EMBL/GenBank/DDBJ whole genome shotgun (WGS) entry which is preliminary data.</text>
</comment>
<evidence type="ECO:0000313" key="3">
    <source>
        <dbReference type="Proteomes" id="UP000600946"/>
    </source>
</evidence>
<dbReference type="InterPro" id="IPR013096">
    <property type="entry name" value="Cupin_2"/>
</dbReference>
<evidence type="ECO:0000313" key="2">
    <source>
        <dbReference type="EMBL" id="GGY61283.1"/>
    </source>
</evidence>
<dbReference type="InterPro" id="IPR011051">
    <property type="entry name" value="RmlC_Cupin_sf"/>
</dbReference>
<dbReference type="PANTHER" id="PTHR43698">
    <property type="entry name" value="RIBD C-TERMINAL DOMAIN CONTAINING PROTEIN"/>
    <property type="match status" value="1"/>
</dbReference>
<dbReference type="Proteomes" id="UP000600946">
    <property type="component" value="Unassembled WGS sequence"/>
</dbReference>
<dbReference type="Gene3D" id="2.60.120.10">
    <property type="entry name" value="Jelly Rolls"/>
    <property type="match status" value="1"/>
</dbReference>
<dbReference type="InterPro" id="IPR014710">
    <property type="entry name" value="RmlC-like_jellyroll"/>
</dbReference>
<dbReference type="InterPro" id="IPR047263">
    <property type="entry name" value="HNL-like_cupin"/>
</dbReference>
<name>A0ABQ3ANT0_9ACTN</name>
<dbReference type="SUPFAM" id="SSF51182">
    <property type="entry name" value="RmlC-like cupins"/>
    <property type="match status" value="1"/>
</dbReference>
<dbReference type="EMBL" id="BMUU01000015">
    <property type="protein sequence ID" value="GGY61283.1"/>
    <property type="molecule type" value="Genomic_DNA"/>
</dbReference>
<dbReference type="Pfam" id="PF07883">
    <property type="entry name" value="Cupin_2"/>
    <property type="match status" value="1"/>
</dbReference>